<evidence type="ECO:0000256" key="8">
    <source>
        <dbReference type="ARBA" id="ARBA00022840"/>
    </source>
</evidence>
<comment type="function">
    <text evidence="11">Catalyzes the specific phosphorylation of the 3-hydroxyl group of shikimic acid using ATP as a cosubstrate.</text>
</comment>
<keyword evidence="11" id="KW-0479">Metal-binding</keyword>
<dbReference type="EC" id="2.7.1.71" evidence="3 11"/>
<reference evidence="13" key="1">
    <citation type="journal article" date="2019" name="Int. J. Syst. Evol. Microbiol.">
        <title>The Global Catalogue of Microorganisms (GCM) 10K type strain sequencing project: providing services to taxonomists for standard genome sequencing and annotation.</title>
        <authorList>
            <consortium name="The Broad Institute Genomics Platform"/>
            <consortium name="The Broad Institute Genome Sequencing Center for Infectious Disease"/>
            <person name="Wu L."/>
            <person name="Ma J."/>
        </authorList>
    </citation>
    <scope>NUCLEOTIDE SEQUENCE [LARGE SCALE GENOMIC DNA]</scope>
    <source>
        <strain evidence="13">CCM 8749</strain>
    </source>
</reference>
<keyword evidence="8 11" id="KW-0067">ATP-binding</keyword>
<organism evidence="12 13">
    <name type="scientific">Marinicrinis lubricantis</name>
    <dbReference type="NCBI Taxonomy" id="2086470"/>
    <lineage>
        <taxon>Bacteria</taxon>
        <taxon>Bacillati</taxon>
        <taxon>Bacillota</taxon>
        <taxon>Bacilli</taxon>
        <taxon>Bacillales</taxon>
        <taxon>Paenibacillaceae</taxon>
    </lineage>
</organism>
<proteinExistence type="inferred from homology"/>
<comment type="catalytic activity">
    <reaction evidence="10 11">
        <text>shikimate + ATP = 3-phosphoshikimate + ADP + H(+)</text>
        <dbReference type="Rhea" id="RHEA:13121"/>
        <dbReference type="ChEBI" id="CHEBI:15378"/>
        <dbReference type="ChEBI" id="CHEBI:30616"/>
        <dbReference type="ChEBI" id="CHEBI:36208"/>
        <dbReference type="ChEBI" id="CHEBI:145989"/>
        <dbReference type="ChEBI" id="CHEBI:456216"/>
        <dbReference type="EC" id="2.7.1.71"/>
    </reaction>
</comment>
<comment type="subcellular location">
    <subcellularLocation>
        <location evidence="11">Cytoplasm</location>
    </subcellularLocation>
</comment>
<dbReference type="InterPro" id="IPR000623">
    <property type="entry name" value="Shikimate_kinase/TSH1"/>
</dbReference>
<evidence type="ECO:0000256" key="11">
    <source>
        <dbReference type="HAMAP-Rule" id="MF_00109"/>
    </source>
</evidence>
<keyword evidence="4 11" id="KW-0028">Amino-acid biosynthesis</keyword>
<keyword evidence="6 11" id="KW-0547">Nucleotide-binding</keyword>
<dbReference type="CDD" id="cd00464">
    <property type="entry name" value="SK"/>
    <property type="match status" value="1"/>
</dbReference>
<dbReference type="Proteomes" id="UP001596250">
    <property type="component" value="Unassembled WGS sequence"/>
</dbReference>
<dbReference type="Gene3D" id="3.40.50.300">
    <property type="entry name" value="P-loop containing nucleotide triphosphate hydrolases"/>
    <property type="match status" value="1"/>
</dbReference>
<keyword evidence="7 11" id="KW-0418">Kinase</keyword>
<dbReference type="PRINTS" id="PR01100">
    <property type="entry name" value="SHIKIMTKNASE"/>
</dbReference>
<feature type="binding site" evidence="11">
    <location>
        <position position="59"/>
    </location>
    <ligand>
        <name>substrate</name>
    </ligand>
</feature>
<name>A0ABW1IQG9_9BACL</name>
<keyword evidence="13" id="KW-1185">Reference proteome</keyword>
<evidence type="ECO:0000256" key="1">
    <source>
        <dbReference type="ARBA" id="ARBA00004842"/>
    </source>
</evidence>
<evidence type="ECO:0000313" key="12">
    <source>
        <dbReference type="EMBL" id="MFC5987352.1"/>
    </source>
</evidence>
<dbReference type="EMBL" id="JBHSQV010000160">
    <property type="protein sequence ID" value="MFC5987352.1"/>
    <property type="molecule type" value="Genomic_DNA"/>
</dbReference>
<dbReference type="InterPro" id="IPR023000">
    <property type="entry name" value="Shikimate_kinase_CS"/>
</dbReference>
<keyword evidence="9 11" id="KW-0057">Aromatic amino acid biosynthesis</keyword>
<evidence type="ECO:0000313" key="13">
    <source>
        <dbReference type="Proteomes" id="UP001596250"/>
    </source>
</evidence>
<gene>
    <name evidence="11" type="primary">aroK</name>
    <name evidence="12" type="ORF">ACFPXP_13150</name>
</gene>
<dbReference type="PROSITE" id="PS01128">
    <property type="entry name" value="SHIKIMATE_KINASE"/>
    <property type="match status" value="1"/>
</dbReference>
<dbReference type="Pfam" id="PF01202">
    <property type="entry name" value="SKI"/>
    <property type="match status" value="1"/>
</dbReference>
<evidence type="ECO:0000256" key="3">
    <source>
        <dbReference type="ARBA" id="ARBA00012154"/>
    </source>
</evidence>
<feature type="binding site" evidence="11">
    <location>
        <begin position="13"/>
        <end position="18"/>
    </location>
    <ligand>
        <name>ATP</name>
        <dbReference type="ChEBI" id="CHEBI:30616"/>
    </ligand>
</feature>
<keyword evidence="5 11" id="KW-0808">Transferase</keyword>
<dbReference type="InterPro" id="IPR027417">
    <property type="entry name" value="P-loop_NTPase"/>
</dbReference>
<comment type="pathway">
    <text evidence="1 11">Metabolic intermediate biosynthesis; chorismate biosynthesis; chorismate from D-erythrose 4-phosphate and phosphoenolpyruvate: step 5/7.</text>
</comment>
<dbReference type="InterPro" id="IPR031322">
    <property type="entry name" value="Shikimate/glucono_kinase"/>
</dbReference>
<feature type="binding site" evidence="11">
    <location>
        <position position="35"/>
    </location>
    <ligand>
        <name>substrate</name>
    </ligand>
</feature>
<feature type="binding site" evidence="11">
    <location>
        <position position="17"/>
    </location>
    <ligand>
        <name>Mg(2+)</name>
        <dbReference type="ChEBI" id="CHEBI:18420"/>
    </ligand>
</feature>
<evidence type="ECO:0000256" key="5">
    <source>
        <dbReference type="ARBA" id="ARBA00022679"/>
    </source>
</evidence>
<comment type="caution">
    <text evidence="11">Lacks conserved residue(s) required for the propagation of feature annotation.</text>
</comment>
<feature type="binding site" evidence="11">
    <location>
        <position position="119"/>
    </location>
    <ligand>
        <name>ATP</name>
        <dbReference type="ChEBI" id="CHEBI:30616"/>
    </ligand>
</feature>
<comment type="caution">
    <text evidence="12">The sequence shown here is derived from an EMBL/GenBank/DDBJ whole genome shotgun (WGS) entry which is preliminary data.</text>
</comment>
<evidence type="ECO:0000256" key="2">
    <source>
        <dbReference type="ARBA" id="ARBA00006997"/>
    </source>
</evidence>
<dbReference type="GO" id="GO:0016301">
    <property type="term" value="F:kinase activity"/>
    <property type="evidence" value="ECO:0007669"/>
    <property type="project" value="UniProtKB-KW"/>
</dbReference>
<evidence type="ECO:0000256" key="7">
    <source>
        <dbReference type="ARBA" id="ARBA00022777"/>
    </source>
</evidence>
<evidence type="ECO:0000256" key="10">
    <source>
        <dbReference type="ARBA" id="ARBA00048567"/>
    </source>
</evidence>
<sequence>MNKSNIVLVGFMGTGKTTIGIELAKHLGWQFVDTDAFIVDEAGMTIPEIFARHGQSFFRDVEERVVQRVMNGSDQVISTGGGSVLRESNREMMLRGGMVVALSASEETIVQRVSKDTNRPLLADNPLENIRRLMKERKDAYQFAHISIQTDELTVTDVVEHILAKYKAWQEDAHSS</sequence>
<dbReference type="SUPFAM" id="SSF52540">
    <property type="entry name" value="P-loop containing nucleoside triphosphate hydrolases"/>
    <property type="match status" value="1"/>
</dbReference>
<keyword evidence="11" id="KW-0963">Cytoplasm</keyword>
<feature type="binding site" evidence="11">
    <location>
        <position position="137"/>
    </location>
    <ligand>
        <name>substrate</name>
    </ligand>
</feature>
<comment type="cofactor">
    <cofactor evidence="11">
        <name>Mg(2+)</name>
        <dbReference type="ChEBI" id="CHEBI:18420"/>
    </cofactor>
    <text evidence="11">Binds 1 Mg(2+) ion per subunit.</text>
</comment>
<feature type="binding site" evidence="11">
    <location>
        <position position="81"/>
    </location>
    <ligand>
        <name>substrate</name>
    </ligand>
</feature>
<comment type="subunit">
    <text evidence="11">Monomer.</text>
</comment>
<dbReference type="RefSeq" id="WP_379894715.1">
    <property type="nucleotide sequence ID" value="NZ_CBCSCT010000043.1"/>
</dbReference>
<evidence type="ECO:0000256" key="4">
    <source>
        <dbReference type="ARBA" id="ARBA00022605"/>
    </source>
</evidence>
<keyword evidence="11" id="KW-0460">Magnesium</keyword>
<dbReference type="PANTHER" id="PTHR21087">
    <property type="entry name" value="SHIKIMATE KINASE"/>
    <property type="match status" value="1"/>
</dbReference>
<protein>
    <recommendedName>
        <fullName evidence="3 11">Shikimate kinase</fullName>
        <shortName evidence="11">SK</shortName>
        <ecNumber evidence="3 11">2.7.1.71</ecNumber>
    </recommendedName>
</protein>
<comment type="similarity">
    <text evidence="2 11">Belongs to the shikimate kinase family.</text>
</comment>
<accession>A0ABW1IQG9</accession>
<evidence type="ECO:0000256" key="6">
    <source>
        <dbReference type="ARBA" id="ARBA00022741"/>
    </source>
</evidence>
<evidence type="ECO:0000256" key="9">
    <source>
        <dbReference type="ARBA" id="ARBA00023141"/>
    </source>
</evidence>
<dbReference type="PANTHER" id="PTHR21087:SF16">
    <property type="entry name" value="SHIKIMATE KINASE 1, CHLOROPLASTIC"/>
    <property type="match status" value="1"/>
</dbReference>
<dbReference type="HAMAP" id="MF_00109">
    <property type="entry name" value="Shikimate_kinase"/>
    <property type="match status" value="1"/>
</dbReference>